<dbReference type="OMA" id="QIWFVEK"/>
<organism evidence="2 3">
    <name type="scientific">Parachlamydia acanthamoebae</name>
    <dbReference type="NCBI Taxonomy" id="83552"/>
    <lineage>
        <taxon>Bacteria</taxon>
        <taxon>Pseudomonadati</taxon>
        <taxon>Chlamydiota</taxon>
        <taxon>Chlamydiia</taxon>
        <taxon>Parachlamydiales</taxon>
        <taxon>Parachlamydiaceae</taxon>
        <taxon>Parachlamydia</taxon>
    </lineage>
</organism>
<dbReference type="GO" id="GO:0016887">
    <property type="term" value="F:ATP hydrolysis activity"/>
    <property type="evidence" value="ECO:0007669"/>
    <property type="project" value="InterPro"/>
</dbReference>
<dbReference type="Gene3D" id="3.40.50.300">
    <property type="entry name" value="P-loop containing nucleotide triphosphate hydrolases"/>
    <property type="match status" value="1"/>
</dbReference>
<dbReference type="RefSeq" id="WP_006342492.1">
    <property type="nucleotide sequence ID" value="NZ_JSAM01000097.1"/>
</dbReference>
<gene>
    <name evidence="2" type="ORF">DB43_HB00030</name>
</gene>
<feature type="domain" description="ATPase AAA-type core" evidence="1">
    <location>
        <begin position="47"/>
        <end position="350"/>
    </location>
</feature>
<reference evidence="2 3" key="1">
    <citation type="journal article" date="2014" name="Mol. Biol. Evol.">
        <title>Massive expansion of Ubiquitination-related gene families within the Chlamydiae.</title>
        <authorList>
            <person name="Domman D."/>
            <person name="Collingro A."/>
            <person name="Lagkouvardos I."/>
            <person name="Gehre L."/>
            <person name="Weinmaier T."/>
            <person name="Rattei T."/>
            <person name="Subtil A."/>
            <person name="Horn M."/>
        </authorList>
    </citation>
    <scope>NUCLEOTIDE SEQUENCE [LARGE SCALE GENOMIC DNA]</scope>
    <source>
        <strain evidence="2 3">OEW1</strain>
    </source>
</reference>
<dbReference type="EMBL" id="JSAM01000097">
    <property type="protein sequence ID" value="KIA76975.1"/>
    <property type="molecule type" value="Genomic_DNA"/>
</dbReference>
<dbReference type="GO" id="GO:0005524">
    <property type="term" value="F:ATP binding"/>
    <property type="evidence" value="ECO:0007669"/>
    <property type="project" value="InterPro"/>
</dbReference>
<evidence type="ECO:0000259" key="1">
    <source>
        <dbReference type="Pfam" id="PF13304"/>
    </source>
</evidence>
<dbReference type="InterPro" id="IPR027417">
    <property type="entry name" value="P-loop_NTPase"/>
</dbReference>
<dbReference type="PANTHER" id="PTHR40396:SF1">
    <property type="entry name" value="ATPASE AAA-TYPE CORE DOMAIN-CONTAINING PROTEIN"/>
    <property type="match status" value="1"/>
</dbReference>
<protein>
    <recommendedName>
        <fullName evidence="1">ATPase AAA-type core domain-containing protein</fullName>
    </recommendedName>
</protein>
<name>A0A0C1C794_9BACT</name>
<comment type="caution">
    <text evidence="2">The sequence shown here is derived from an EMBL/GenBank/DDBJ whole genome shotgun (WGS) entry which is preliminary data.</text>
</comment>
<dbReference type="InterPro" id="IPR003959">
    <property type="entry name" value="ATPase_AAA_core"/>
</dbReference>
<dbReference type="SUPFAM" id="SSF52540">
    <property type="entry name" value="P-loop containing nucleoside triphosphate hydrolases"/>
    <property type="match status" value="1"/>
</dbReference>
<dbReference type="PATRIC" id="fig|83552.4.peg.1879"/>
<evidence type="ECO:0000313" key="2">
    <source>
        <dbReference type="EMBL" id="KIA76975.1"/>
    </source>
</evidence>
<dbReference type="AlphaFoldDB" id="A0A0C1C794"/>
<dbReference type="Pfam" id="PF13304">
    <property type="entry name" value="AAA_21"/>
    <property type="match status" value="1"/>
</dbReference>
<dbReference type="PANTHER" id="PTHR40396">
    <property type="entry name" value="ATPASE-LIKE PROTEIN"/>
    <property type="match status" value="1"/>
</dbReference>
<sequence>MLLQFSVKNFRSFESEEVLNLSAGKGSELRDSNTFEFSQNQRLVCSAVIYGPNACGKSNLIRAIFFLQQFVLASSTAYQEKQKIPLQPFRLNAKSQNEPSEFSIDFVCNDTRFTYHVALTEDQIISEELYAYPKKYRQTWFTRKWNASSKAYEWYHGPSFKGEHKVWEQMTRANALYLSTAVQFNSEQLKPIFLWFRDQLVILLKNGPAQEIYFNPDLTFQFLKDPKTEPWIHKFMECADIGIENFHLIEEEVPPIKKVAVRTQHKMLDSDQKVLFDLFLDESDGTQRLFSQAGGWLKALREGLVLFVDELDLHLHPNIVKYLIELFHNPKTNPKNAQLIFTTHDTSLLDSDLFRRDQVWFVQKDEQHGSRLYSLLDFKPRKGEAIGKGYLQGRYGALPYIGKFRFS</sequence>
<dbReference type="Proteomes" id="UP000031307">
    <property type="component" value="Unassembled WGS sequence"/>
</dbReference>
<accession>A0A0C1C794</accession>
<proteinExistence type="predicted"/>
<evidence type="ECO:0000313" key="3">
    <source>
        <dbReference type="Proteomes" id="UP000031307"/>
    </source>
</evidence>